<sequence>MAGVLSVLGNLNLGLNSRSSSSECCGWLQSVYHCYGMEGKQG</sequence>
<keyword evidence="2" id="KW-1185">Reference proteome</keyword>
<protein>
    <submittedName>
        <fullName evidence="1">Uncharacterized protein</fullName>
    </submittedName>
</protein>
<accession>A0A453S502</accession>
<name>A0A453S502_AEGTS</name>
<dbReference type="Proteomes" id="UP000015105">
    <property type="component" value="Chromosome 7D"/>
</dbReference>
<reference evidence="1" key="5">
    <citation type="journal article" date="2021" name="G3 (Bethesda)">
        <title>Aegilops tauschii genome assembly Aet v5.0 features greater sequence contiguity and improved annotation.</title>
        <authorList>
            <person name="Wang L."/>
            <person name="Zhu T."/>
            <person name="Rodriguez J.C."/>
            <person name="Deal K.R."/>
            <person name="Dubcovsky J."/>
            <person name="McGuire P.E."/>
            <person name="Lux T."/>
            <person name="Spannagl M."/>
            <person name="Mayer K.F.X."/>
            <person name="Baldrich P."/>
            <person name="Meyers B.C."/>
            <person name="Huo N."/>
            <person name="Gu Y.Q."/>
            <person name="Zhou H."/>
            <person name="Devos K.M."/>
            <person name="Bennetzen J.L."/>
            <person name="Unver T."/>
            <person name="Budak H."/>
            <person name="Gulick P.J."/>
            <person name="Galiba G."/>
            <person name="Kalapos B."/>
            <person name="Nelson D.R."/>
            <person name="Li P."/>
            <person name="You F.M."/>
            <person name="Luo M.C."/>
            <person name="Dvorak J."/>
        </authorList>
    </citation>
    <scope>NUCLEOTIDE SEQUENCE [LARGE SCALE GENOMIC DNA]</scope>
    <source>
        <strain evidence="1">cv. AL8/78</strain>
    </source>
</reference>
<dbReference type="EnsemblPlants" id="AET7Gv20818500.4">
    <property type="protein sequence ID" value="AET7Gv20818500.4"/>
    <property type="gene ID" value="AET7Gv20818500"/>
</dbReference>
<dbReference type="AlphaFoldDB" id="A0A453S502"/>
<dbReference type="Gramene" id="AET7Gv20818500.4">
    <property type="protein sequence ID" value="AET7Gv20818500.4"/>
    <property type="gene ID" value="AET7Gv20818500"/>
</dbReference>
<evidence type="ECO:0000313" key="1">
    <source>
        <dbReference type="EnsemblPlants" id="AET7Gv20818500.4"/>
    </source>
</evidence>
<reference evidence="1" key="3">
    <citation type="journal article" date="2017" name="Nature">
        <title>Genome sequence of the progenitor of the wheat D genome Aegilops tauschii.</title>
        <authorList>
            <person name="Luo M.C."/>
            <person name="Gu Y.Q."/>
            <person name="Puiu D."/>
            <person name="Wang H."/>
            <person name="Twardziok S.O."/>
            <person name="Deal K.R."/>
            <person name="Huo N."/>
            <person name="Zhu T."/>
            <person name="Wang L."/>
            <person name="Wang Y."/>
            <person name="McGuire P.E."/>
            <person name="Liu S."/>
            <person name="Long H."/>
            <person name="Ramasamy R.K."/>
            <person name="Rodriguez J.C."/>
            <person name="Van S.L."/>
            <person name="Yuan L."/>
            <person name="Wang Z."/>
            <person name="Xia Z."/>
            <person name="Xiao L."/>
            <person name="Anderson O.D."/>
            <person name="Ouyang S."/>
            <person name="Liang Y."/>
            <person name="Zimin A.V."/>
            <person name="Pertea G."/>
            <person name="Qi P."/>
            <person name="Bennetzen J.L."/>
            <person name="Dai X."/>
            <person name="Dawson M.W."/>
            <person name="Muller H.G."/>
            <person name="Kugler K."/>
            <person name="Rivarola-Duarte L."/>
            <person name="Spannagl M."/>
            <person name="Mayer K.F.X."/>
            <person name="Lu F.H."/>
            <person name="Bevan M.W."/>
            <person name="Leroy P."/>
            <person name="Li P."/>
            <person name="You F.M."/>
            <person name="Sun Q."/>
            <person name="Liu Z."/>
            <person name="Lyons E."/>
            <person name="Wicker T."/>
            <person name="Salzberg S.L."/>
            <person name="Devos K.M."/>
            <person name="Dvorak J."/>
        </authorList>
    </citation>
    <scope>NUCLEOTIDE SEQUENCE [LARGE SCALE GENOMIC DNA]</scope>
    <source>
        <strain evidence="1">cv. AL8/78</strain>
    </source>
</reference>
<reference evidence="2" key="1">
    <citation type="journal article" date="2014" name="Science">
        <title>Ancient hybridizations among the ancestral genomes of bread wheat.</title>
        <authorList>
            <consortium name="International Wheat Genome Sequencing Consortium,"/>
            <person name="Marcussen T."/>
            <person name="Sandve S.R."/>
            <person name="Heier L."/>
            <person name="Spannagl M."/>
            <person name="Pfeifer M."/>
            <person name="Jakobsen K.S."/>
            <person name="Wulff B.B."/>
            <person name="Steuernagel B."/>
            <person name="Mayer K.F."/>
            <person name="Olsen O.A."/>
        </authorList>
    </citation>
    <scope>NUCLEOTIDE SEQUENCE [LARGE SCALE GENOMIC DNA]</scope>
    <source>
        <strain evidence="2">cv. AL8/78</strain>
    </source>
</reference>
<reference evidence="2" key="2">
    <citation type="journal article" date="2017" name="Nat. Plants">
        <title>The Aegilops tauschii genome reveals multiple impacts of transposons.</title>
        <authorList>
            <person name="Zhao G."/>
            <person name="Zou C."/>
            <person name="Li K."/>
            <person name="Wang K."/>
            <person name="Li T."/>
            <person name="Gao L."/>
            <person name="Zhang X."/>
            <person name="Wang H."/>
            <person name="Yang Z."/>
            <person name="Liu X."/>
            <person name="Jiang W."/>
            <person name="Mao L."/>
            <person name="Kong X."/>
            <person name="Jiao Y."/>
            <person name="Jia J."/>
        </authorList>
    </citation>
    <scope>NUCLEOTIDE SEQUENCE [LARGE SCALE GENOMIC DNA]</scope>
    <source>
        <strain evidence="2">cv. AL8/78</strain>
    </source>
</reference>
<reference evidence="1" key="4">
    <citation type="submission" date="2019-03" db="UniProtKB">
        <authorList>
            <consortium name="EnsemblPlants"/>
        </authorList>
    </citation>
    <scope>IDENTIFICATION</scope>
</reference>
<organism evidence="1 2">
    <name type="scientific">Aegilops tauschii subsp. strangulata</name>
    <name type="common">Goatgrass</name>
    <dbReference type="NCBI Taxonomy" id="200361"/>
    <lineage>
        <taxon>Eukaryota</taxon>
        <taxon>Viridiplantae</taxon>
        <taxon>Streptophyta</taxon>
        <taxon>Embryophyta</taxon>
        <taxon>Tracheophyta</taxon>
        <taxon>Spermatophyta</taxon>
        <taxon>Magnoliopsida</taxon>
        <taxon>Liliopsida</taxon>
        <taxon>Poales</taxon>
        <taxon>Poaceae</taxon>
        <taxon>BOP clade</taxon>
        <taxon>Pooideae</taxon>
        <taxon>Triticodae</taxon>
        <taxon>Triticeae</taxon>
        <taxon>Triticinae</taxon>
        <taxon>Aegilops</taxon>
    </lineage>
</organism>
<evidence type="ECO:0000313" key="2">
    <source>
        <dbReference type="Proteomes" id="UP000015105"/>
    </source>
</evidence>
<proteinExistence type="predicted"/>